<gene>
    <name evidence="2" type="ORF">CEXT_806371</name>
</gene>
<accession>A0AAV4UC98</accession>
<evidence type="ECO:0000256" key="1">
    <source>
        <dbReference type="SAM" id="MobiDB-lite"/>
    </source>
</evidence>
<proteinExistence type="predicted"/>
<reference evidence="2 3" key="1">
    <citation type="submission" date="2021-06" db="EMBL/GenBank/DDBJ databases">
        <title>Caerostris extrusa draft genome.</title>
        <authorList>
            <person name="Kono N."/>
            <person name="Arakawa K."/>
        </authorList>
    </citation>
    <scope>NUCLEOTIDE SEQUENCE [LARGE SCALE GENOMIC DNA]</scope>
</reference>
<evidence type="ECO:0000313" key="2">
    <source>
        <dbReference type="EMBL" id="GIY55436.1"/>
    </source>
</evidence>
<dbReference type="Proteomes" id="UP001054945">
    <property type="component" value="Unassembled WGS sequence"/>
</dbReference>
<keyword evidence="3" id="KW-1185">Reference proteome</keyword>
<name>A0AAV4UC98_CAEEX</name>
<sequence>MARLVDVLILITEWQYLTTITRGFTDKDFIRSILYSEKATEAQDERRTRTRGCGGKKEKAAEAQDERRTRRRGCGGKKVCAATRKCFREREIWVLRRWFWAFGPLRGDLNEQWLEE</sequence>
<comment type="caution">
    <text evidence="2">The sequence shown here is derived from an EMBL/GenBank/DDBJ whole genome shotgun (WGS) entry which is preliminary data.</text>
</comment>
<evidence type="ECO:0000313" key="3">
    <source>
        <dbReference type="Proteomes" id="UP001054945"/>
    </source>
</evidence>
<feature type="region of interest" description="Disordered" evidence="1">
    <location>
        <begin position="45"/>
        <end position="73"/>
    </location>
</feature>
<dbReference type="EMBL" id="BPLR01012642">
    <property type="protein sequence ID" value="GIY55436.1"/>
    <property type="molecule type" value="Genomic_DNA"/>
</dbReference>
<feature type="compositionally biased region" description="Basic and acidic residues" evidence="1">
    <location>
        <begin position="55"/>
        <end position="68"/>
    </location>
</feature>
<protein>
    <submittedName>
        <fullName evidence="2">Uncharacterized protein</fullName>
    </submittedName>
</protein>
<dbReference type="AlphaFoldDB" id="A0AAV4UC98"/>
<organism evidence="2 3">
    <name type="scientific">Caerostris extrusa</name>
    <name type="common">Bark spider</name>
    <name type="synonym">Caerostris bankana</name>
    <dbReference type="NCBI Taxonomy" id="172846"/>
    <lineage>
        <taxon>Eukaryota</taxon>
        <taxon>Metazoa</taxon>
        <taxon>Ecdysozoa</taxon>
        <taxon>Arthropoda</taxon>
        <taxon>Chelicerata</taxon>
        <taxon>Arachnida</taxon>
        <taxon>Araneae</taxon>
        <taxon>Araneomorphae</taxon>
        <taxon>Entelegynae</taxon>
        <taxon>Araneoidea</taxon>
        <taxon>Araneidae</taxon>
        <taxon>Caerostris</taxon>
    </lineage>
</organism>